<dbReference type="GO" id="GO:0005524">
    <property type="term" value="F:ATP binding"/>
    <property type="evidence" value="ECO:0007669"/>
    <property type="project" value="UniProtKB-KW"/>
</dbReference>
<evidence type="ECO:0000313" key="11">
    <source>
        <dbReference type="EMBL" id="ADU92276.1"/>
    </source>
</evidence>
<dbReference type="GO" id="GO:0140359">
    <property type="term" value="F:ABC-type transporter activity"/>
    <property type="evidence" value="ECO:0007669"/>
    <property type="project" value="InterPro"/>
</dbReference>
<dbReference type="NCBIfam" id="NF033858">
    <property type="entry name" value="ABC2_perm_RbbA"/>
    <property type="match status" value="1"/>
</dbReference>
<feature type="transmembrane region" description="Helical" evidence="8">
    <location>
        <begin position="562"/>
        <end position="582"/>
    </location>
</feature>
<dbReference type="GO" id="GO:0016887">
    <property type="term" value="F:ATP hydrolysis activity"/>
    <property type="evidence" value="ECO:0007669"/>
    <property type="project" value="InterPro"/>
</dbReference>
<feature type="domain" description="ABC transporter" evidence="9">
    <location>
        <begin position="5"/>
        <end position="240"/>
    </location>
</feature>
<reference evidence="11 12" key="1">
    <citation type="journal article" date="2011" name="J. Bacteriol.">
        <title>Genome sequence of Taylorella equigenitalis MCE9, the causative agent of contagious equine metritis.</title>
        <authorList>
            <person name="Hebert L."/>
            <person name="Moumen B."/>
            <person name="Duquesne F."/>
            <person name="Breuil M.F."/>
            <person name="Laugier C."/>
            <person name="Batto J.M."/>
            <person name="Renault P."/>
            <person name="Petry S."/>
        </authorList>
    </citation>
    <scope>NUCLEOTIDE SEQUENCE [LARGE SCALE GENOMIC DNA]</scope>
    <source>
        <strain evidence="11 12">MCE9</strain>
    </source>
</reference>
<keyword evidence="3 8" id="KW-0812">Transmembrane</keyword>
<dbReference type="GO" id="GO:0016020">
    <property type="term" value="C:membrane"/>
    <property type="evidence" value="ECO:0007669"/>
    <property type="project" value="UniProtKB-SubCell"/>
</dbReference>
<feature type="transmembrane region" description="Helical" evidence="8">
    <location>
        <begin position="821"/>
        <end position="840"/>
    </location>
</feature>
<dbReference type="InterPro" id="IPR003439">
    <property type="entry name" value="ABC_transporter-like_ATP-bd"/>
</dbReference>
<evidence type="ECO:0000256" key="1">
    <source>
        <dbReference type="ARBA" id="ARBA00004141"/>
    </source>
</evidence>
<keyword evidence="2" id="KW-1003">Cell membrane</keyword>
<accession>A0A654KK42</accession>
<dbReference type="InterPro" id="IPR017871">
    <property type="entry name" value="ABC_transporter-like_CS"/>
</dbReference>
<evidence type="ECO:0000313" key="12">
    <source>
        <dbReference type="Proteomes" id="UP000007472"/>
    </source>
</evidence>
<dbReference type="InterPro" id="IPR013525">
    <property type="entry name" value="ABC2_TM"/>
</dbReference>
<feature type="transmembrane region" description="Helical" evidence="8">
    <location>
        <begin position="887"/>
        <end position="905"/>
    </location>
</feature>
<evidence type="ECO:0000256" key="2">
    <source>
        <dbReference type="ARBA" id="ARBA00022475"/>
    </source>
</evidence>
<keyword evidence="6 8" id="KW-1133">Transmembrane helix</keyword>
<dbReference type="PROSITE" id="PS50893">
    <property type="entry name" value="ABC_TRANSPORTER_2"/>
    <property type="match status" value="2"/>
</dbReference>
<evidence type="ECO:0000256" key="5">
    <source>
        <dbReference type="ARBA" id="ARBA00022840"/>
    </source>
</evidence>
<sequence length="910" mass="101010">MEYSVSIRNLVHNYGKTKALRGINLDIPSNCTVGLIGPDGVGKSTLLGVIVGVKKLQSGSVRVLGKNIAQSFSRDHLSHEIAFMPQGLGHNLYPTLSIYENIDFHARLYGLRGKYKHQRIMQLMQATNLASFSDRPAGKLSGGMKQKLSLCCALVHSPKLLVLDEPTTGVDPLSRQQFWDLVENIRATSGDMTVIVSTAYIDEAEQFDFLIAMDDGRVLVADKTADVLANSGFETLEETYISLLPKEKQTNPNGIYKAPLVINPKEPFVMEAKDLCKKFGDFTAVRDVDFEIHKGEIFGFLGANGCGKSTTMKMLTGLVEPTSGKAWLLGHDIDPNDISTRKRVGYMSQSFSLYEELTVYENLLLHARLYEMGVKERKVAIEQAMKDYELTDVAKVKPSNLPLGIRQRLQLAAAILHSPDVLILDEPTSGVDPAARDMFWEQLIHLSRDKQMTIFVSTHFMNEAERCDRISLMNQGEVLAVGTPQELVEAKGAENLEQAFIAYLIDAQASNEKDSVAHAENFSENQEPKEVIKSNHPFGFLSLIKTFAIREGKELLRDKIRLFFAVFGPIFLMLGASLGISFDIHDIKFSVLDQDRTSESRSLIEKFEGSPYFLALPEINEPSQIPKLIQSGKVRVVVTISEGFGRSLLRSERPEVHFILDGAVPFFASNIQGYIEGMVNDYVQERLSHLPVDLTLPFSIEPRYVYNQDFKSLFSITPGMIMMALMMVPAIMTALGVVREKEIGSIMNLYGSPATKLEFLIGKQLPYVFVSFLSYLAMIFLAVFILRVPIKGSFLAMSLGAILMICASTSFGLLVSSFVNSQVAAIFATAITGLIPALNYSGLLFPVSNLTGLDVVVAWGFPTAWYQLISIGAFTKGLDFFSFIEPYMALLGFTAFYLLLASFILKKQEK</sequence>
<dbReference type="SMART" id="SM00382">
    <property type="entry name" value="AAA"/>
    <property type="match status" value="2"/>
</dbReference>
<dbReference type="AlphaFoldDB" id="A0A654KK42"/>
<keyword evidence="7 8" id="KW-0472">Membrane</keyword>
<proteinExistence type="predicted"/>
<gene>
    <name evidence="11" type="ordered locus">TEQUI_1361</name>
</gene>
<feature type="transmembrane region" description="Helical" evidence="8">
    <location>
        <begin position="765"/>
        <end position="786"/>
    </location>
</feature>
<dbReference type="InterPro" id="IPR047651">
    <property type="entry name" value="ABC2_perm_RbbA"/>
</dbReference>
<evidence type="ECO:0000256" key="8">
    <source>
        <dbReference type="SAM" id="Phobius"/>
    </source>
</evidence>
<feature type="transmembrane region" description="Helical" evidence="8">
    <location>
        <begin position="793"/>
        <end position="815"/>
    </location>
</feature>
<evidence type="ECO:0000256" key="3">
    <source>
        <dbReference type="ARBA" id="ARBA00022692"/>
    </source>
</evidence>
<evidence type="ECO:0000256" key="4">
    <source>
        <dbReference type="ARBA" id="ARBA00022741"/>
    </source>
</evidence>
<dbReference type="Gene3D" id="3.40.1710.10">
    <property type="entry name" value="abc type-2 transporter like domain"/>
    <property type="match status" value="1"/>
</dbReference>
<feature type="transmembrane region" description="Helical" evidence="8">
    <location>
        <begin position="713"/>
        <end position="738"/>
    </location>
</feature>
<dbReference type="PANTHER" id="PTHR43038">
    <property type="entry name" value="ATP-BINDING CASSETTE, SUB-FAMILY H, MEMBER 1"/>
    <property type="match status" value="1"/>
</dbReference>
<dbReference type="InterPro" id="IPR047817">
    <property type="entry name" value="ABC2_TM_bact-type"/>
</dbReference>
<dbReference type="Gene3D" id="3.40.50.300">
    <property type="entry name" value="P-loop containing nucleotide triphosphate hydrolases"/>
    <property type="match status" value="2"/>
</dbReference>
<dbReference type="Pfam" id="PF12698">
    <property type="entry name" value="ABC2_membrane_3"/>
    <property type="match status" value="1"/>
</dbReference>
<feature type="domain" description="ABC transporter" evidence="9">
    <location>
        <begin position="270"/>
        <end position="500"/>
    </location>
</feature>
<evidence type="ECO:0000256" key="6">
    <source>
        <dbReference type="ARBA" id="ARBA00022989"/>
    </source>
</evidence>
<dbReference type="KEGG" id="teq:TEQUI_1361"/>
<feature type="domain" description="ABC transmembrane type-2" evidence="10">
    <location>
        <begin position="672"/>
        <end position="908"/>
    </location>
</feature>
<dbReference type="InterPro" id="IPR003593">
    <property type="entry name" value="AAA+_ATPase"/>
</dbReference>
<evidence type="ECO:0000259" key="9">
    <source>
        <dbReference type="PROSITE" id="PS50893"/>
    </source>
</evidence>
<feature type="transmembrane region" description="Helical" evidence="8">
    <location>
        <begin position="852"/>
        <end position="875"/>
    </location>
</feature>
<dbReference type="CDD" id="cd03230">
    <property type="entry name" value="ABC_DR_subfamily_A"/>
    <property type="match status" value="1"/>
</dbReference>
<protein>
    <submittedName>
        <fullName evidence="11">ABC-type multidrug transport system, permease component</fullName>
    </submittedName>
</protein>
<dbReference type="InterPro" id="IPR027417">
    <property type="entry name" value="P-loop_NTPase"/>
</dbReference>
<keyword evidence="5" id="KW-0067">ATP-binding</keyword>
<dbReference type="PROSITE" id="PS00211">
    <property type="entry name" value="ABC_TRANSPORTER_1"/>
    <property type="match status" value="1"/>
</dbReference>
<organism evidence="11 12">
    <name type="scientific">Taylorella equigenitalis (strain MCE9)</name>
    <dbReference type="NCBI Taxonomy" id="937774"/>
    <lineage>
        <taxon>Bacteria</taxon>
        <taxon>Pseudomonadati</taxon>
        <taxon>Pseudomonadota</taxon>
        <taxon>Betaproteobacteria</taxon>
        <taxon>Burkholderiales</taxon>
        <taxon>Alcaligenaceae</taxon>
        <taxon>Taylorella</taxon>
    </lineage>
</organism>
<evidence type="ECO:0000259" key="10">
    <source>
        <dbReference type="PROSITE" id="PS51012"/>
    </source>
</evidence>
<keyword evidence="4" id="KW-0547">Nucleotide-binding</keyword>
<dbReference type="PANTHER" id="PTHR43038:SF4">
    <property type="entry name" value="RIBOSOME-ASSOCIATED ATPASE"/>
    <property type="match status" value="1"/>
</dbReference>
<comment type="subcellular location">
    <subcellularLocation>
        <location evidence="1">Membrane</location>
        <topology evidence="1">Multi-pass membrane protein</topology>
    </subcellularLocation>
</comment>
<dbReference type="Proteomes" id="UP000007472">
    <property type="component" value="Chromosome"/>
</dbReference>
<evidence type="ECO:0000256" key="7">
    <source>
        <dbReference type="ARBA" id="ARBA00023136"/>
    </source>
</evidence>
<dbReference type="PROSITE" id="PS51012">
    <property type="entry name" value="ABC_TM2"/>
    <property type="match status" value="1"/>
</dbReference>
<dbReference type="Pfam" id="PF00005">
    <property type="entry name" value="ABC_tran"/>
    <property type="match status" value="2"/>
</dbReference>
<dbReference type="SUPFAM" id="SSF52540">
    <property type="entry name" value="P-loop containing nucleoside triphosphate hydrolases"/>
    <property type="match status" value="2"/>
</dbReference>
<name>A0A654KK42_TAYEM</name>
<dbReference type="EMBL" id="CP002456">
    <property type="protein sequence ID" value="ADU92276.1"/>
    <property type="molecule type" value="Genomic_DNA"/>
</dbReference>